<dbReference type="EMBL" id="LRPU01000057">
    <property type="protein sequence ID" value="KXA12862.1"/>
    <property type="molecule type" value="Genomic_DNA"/>
</dbReference>
<name>A0A133N988_CLOPF</name>
<comment type="caution">
    <text evidence="1">The sequence shown here is derived from an EMBL/GenBank/DDBJ whole genome shotgun (WGS) entry which is preliminary data.</text>
</comment>
<protein>
    <submittedName>
        <fullName evidence="1">Uncharacterized protein</fullName>
    </submittedName>
</protein>
<proteinExistence type="predicted"/>
<accession>A0A133N988</accession>
<gene>
    <name evidence="1" type="ORF">HMPREF3222_01085</name>
</gene>
<dbReference type="PATRIC" id="fig|1502.174.peg.1101"/>
<organism evidence="1 2">
    <name type="scientific">Clostridium perfringens</name>
    <dbReference type="NCBI Taxonomy" id="1502"/>
    <lineage>
        <taxon>Bacteria</taxon>
        <taxon>Bacillati</taxon>
        <taxon>Bacillota</taxon>
        <taxon>Clostridia</taxon>
        <taxon>Eubacteriales</taxon>
        <taxon>Clostridiaceae</taxon>
        <taxon>Clostridium</taxon>
    </lineage>
</organism>
<sequence length="191" mass="21720">MYNLFTICKIFILFKLYKFRDDIKVKYFNRIYKRGILIMGKKFIATTLIACCIGGNLYAYASPIKEKQTITEPTKIERNISNLKVSNSDIFKSDGNIVNNGLSYDLRACMGKQSWSSFAWNVAMEGAGYLPAGKFQKVYDKVYLVVTKGYQLGTRDWESLCWTVVDVICAFVPGAVPAKVFWSICKLTPSF</sequence>
<evidence type="ECO:0000313" key="2">
    <source>
        <dbReference type="Proteomes" id="UP000070646"/>
    </source>
</evidence>
<evidence type="ECO:0000313" key="1">
    <source>
        <dbReference type="EMBL" id="KXA12862.1"/>
    </source>
</evidence>
<dbReference type="AlphaFoldDB" id="A0A133N988"/>
<reference evidence="1 2" key="1">
    <citation type="submission" date="2016-01" db="EMBL/GenBank/DDBJ databases">
        <authorList>
            <person name="Oliw E.H."/>
        </authorList>
    </citation>
    <scope>NUCLEOTIDE SEQUENCE [LARGE SCALE GENOMIC DNA]</scope>
    <source>
        <strain evidence="1 2">MJR7757A</strain>
    </source>
</reference>
<dbReference type="Proteomes" id="UP000070646">
    <property type="component" value="Unassembled WGS sequence"/>
</dbReference>